<dbReference type="EMBL" id="CP013050">
    <property type="protein sequence ID" value="ALM76268.1"/>
    <property type="molecule type" value="Genomic_DNA"/>
</dbReference>
<evidence type="ECO:0000259" key="2">
    <source>
        <dbReference type="Pfam" id="PF03787"/>
    </source>
</evidence>
<proteinExistence type="predicted"/>
<dbReference type="STRING" id="55802.TBCH5v1_2375"/>
<dbReference type="GO" id="GO:0051607">
    <property type="term" value="P:defense response to virus"/>
    <property type="evidence" value="ECO:0007669"/>
    <property type="project" value="UniProtKB-KW"/>
</dbReference>
<protein>
    <submittedName>
        <fullName evidence="3">Crispr-associated ramp protein, Cmr6</fullName>
    </submittedName>
</protein>
<dbReference type="InterPro" id="IPR010172">
    <property type="entry name" value="CRISPR-assoc_prot_TM1791"/>
</dbReference>
<dbReference type="GeneID" id="26137589"/>
<dbReference type="InterPro" id="IPR005537">
    <property type="entry name" value="RAMP_III_fam"/>
</dbReference>
<dbReference type="PANTHER" id="PTHR39965">
    <property type="entry name" value="CRISPR SYSTEM CMR SUBUNIT CMR6"/>
    <property type="match status" value="1"/>
</dbReference>
<evidence type="ECO:0000256" key="1">
    <source>
        <dbReference type="ARBA" id="ARBA00023118"/>
    </source>
</evidence>
<organism evidence="3 4">
    <name type="scientific">Thermococcus barophilus</name>
    <dbReference type="NCBI Taxonomy" id="55802"/>
    <lineage>
        <taxon>Archaea</taxon>
        <taxon>Methanobacteriati</taxon>
        <taxon>Methanobacteriota</taxon>
        <taxon>Thermococci</taxon>
        <taxon>Thermococcales</taxon>
        <taxon>Thermococcaceae</taxon>
        <taxon>Thermococcus</taxon>
    </lineage>
</organism>
<evidence type="ECO:0000313" key="4">
    <source>
        <dbReference type="Proteomes" id="UP000066042"/>
    </source>
</evidence>
<dbReference type="AlphaFoldDB" id="A0A0S1XEM8"/>
<gene>
    <name evidence="3" type="ORF">TBCH5v1_2375</name>
</gene>
<dbReference type="PATRIC" id="fig|55802.8.peg.2355"/>
<reference evidence="3 4" key="1">
    <citation type="journal article" date="2016" name="Genome Announc.">
        <title>Complete genome sequence of the hyperthermophilic and piezophilic archaeon Thermococcus barophilus Ch5, capable of growth at the expense of hydrogenogenesis from carbon monoxide and formate.</title>
        <authorList>
            <person name="Oger P."/>
            <person name="Sokolova T.G."/>
            <person name="Kozhevnikova D.A."/>
            <person name="Taranov E.A."/>
            <person name="Vannier P."/>
            <person name="Lee H.S."/>
            <person name="Kwon K.K."/>
            <person name="Kang S.G."/>
            <person name="Lee J.H."/>
            <person name="Bonch-Osmolovskaya E.A."/>
            <person name="Lebedinsky A.V."/>
        </authorList>
    </citation>
    <scope>NUCLEOTIDE SEQUENCE [LARGE SCALE GENOMIC DNA]</scope>
    <source>
        <strain evidence="4">Ch5</strain>
    </source>
</reference>
<sequence>MANFKRSHKLSGRNHRDGKKVKKFIVPTDTLRALDENPWKNISNVSLLLMKYAPYRLEKDTYKAKPEVPRVSLDEVTEAYSRYLALYIEMLRDISTKAVLRSKSRLVVGLGDESVYETSIRLMRNYGVPYIPGSALKGVAKHYAFELLADVYWGRLVEKFRDEFKKLKLEMDVYGATGFVQNAFERNEGSLKKLERLNLAVTLKDGTRITVAELVDIFGTLGNEGKIVFFDALPSPVKDPPVKSEQLKPFLQNILEFDIMNPHYQPYYQEGEPPGDWYSPVPIFFLTVKKDVPFIFAVGKSKTCDDGKLVEKAWRLLKEALMEHGVGAKTALGYGRFA</sequence>
<keyword evidence="1" id="KW-0051">Antiviral defense</keyword>
<accession>A0A0S1XEM8</accession>
<name>A0A0S1XEM8_THEBA</name>
<dbReference type="PANTHER" id="PTHR39965:SF1">
    <property type="entry name" value="CRISPR SYSTEM CMR SUBUNIT CMR6"/>
    <property type="match status" value="1"/>
</dbReference>
<dbReference type="NCBIfam" id="TIGR01898">
    <property type="entry name" value="cas_TM1791_cmr6"/>
    <property type="match status" value="1"/>
</dbReference>
<dbReference type="Proteomes" id="UP000066042">
    <property type="component" value="Chromosome"/>
</dbReference>
<evidence type="ECO:0000313" key="3">
    <source>
        <dbReference type="EMBL" id="ALM76268.1"/>
    </source>
</evidence>
<feature type="domain" description="CRISPR type III-associated protein" evidence="2">
    <location>
        <begin position="101"/>
        <end position="337"/>
    </location>
</feature>
<dbReference type="RefSeq" id="WP_056934691.1">
    <property type="nucleotide sequence ID" value="NZ_CP013050.1"/>
</dbReference>
<dbReference type="Pfam" id="PF03787">
    <property type="entry name" value="RAMPs"/>
    <property type="match status" value="1"/>
</dbReference>